<keyword evidence="2" id="KW-1185">Reference proteome</keyword>
<dbReference type="Proteomes" id="UP000050863">
    <property type="component" value="Unassembled WGS sequence"/>
</dbReference>
<name>A0A0R3KR53_9BRAD</name>
<organism evidence="1 2">
    <name type="scientific">Bradyrhizobium jicamae</name>
    <dbReference type="NCBI Taxonomy" id="280332"/>
    <lineage>
        <taxon>Bacteria</taxon>
        <taxon>Pseudomonadati</taxon>
        <taxon>Pseudomonadota</taxon>
        <taxon>Alphaproteobacteria</taxon>
        <taxon>Hyphomicrobiales</taxon>
        <taxon>Nitrobacteraceae</taxon>
        <taxon>Bradyrhizobium</taxon>
    </lineage>
</organism>
<comment type="caution">
    <text evidence="1">The sequence shown here is derived from an EMBL/GenBank/DDBJ whole genome shotgun (WGS) entry which is preliminary data.</text>
</comment>
<dbReference type="AlphaFoldDB" id="A0A0R3KR53"/>
<accession>A0A0R3KR53</accession>
<evidence type="ECO:0000313" key="1">
    <source>
        <dbReference type="EMBL" id="KRQ94959.1"/>
    </source>
</evidence>
<sequence length="67" mass="7272">MYFDGFGAFRKINGVLRCVGYVLGSGAQLNVIVSLTGAEAANAEARRVLEEKNARSTNITEQMRVAH</sequence>
<protein>
    <submittedName>
        <fullName evidence="1">Uncharacterized protein</fullName>
    </submittedName>
</protein>
<evidence type="ECO:0000313" key="2">
    <source>
        <dbReference type="Proteomes" id="UP000050863"/>
    </source>
</evidence>
<dbReference type="EMBL" id="LLXZ01000214">
    <property type="protein sequence ID" value="KRQ94959.1"/>
    <property type="molecule type" value="Genomic_DNA"/>
</dbReference>
<gene>
    <name evidence="1" type="ORF">CQ12_38145</name>
</gene>
<proteinExistence type="predicted"/>
<reference evidence="1 2" key="1">
    <citation type="submission" date="2014-03" db="EMBL/GenBank/DDBJ databases">
        <title>Bradyrhizobium valentinum sp. nov., isolated from effective nodules of Lupinus mariae-josephae, a lupine endemic of basic-lime soils in Eastern Spain.</title>
        <authorList>
            <person name="Duran D."/>
            <person name="Rey L."/>
            <person name="Navarro A."/>
            <person name="Busquets A."/>
            <person name="Imperial J."/>
            <person name="Ruiz-Argueso T."/>
        </authorList>
    </citation>
    <scope>NUCLEOTIDE SEQUENCE [LARGE SCALE GENOMIC DNA]</scope>
    <source>
        <strain evidence="1 2">PAC68</strain>
    </source>
</reference>